<organism evidence="2 3">
    <name type="scientific">Streptococcus cristatus</name>
    <dbReference type="NCBI Taxonomy" id="45634"/>
    <lineage>
        <taxon>Bacteria</taxon>
        <taxon>Bacillati</taxon>
        <taxon>Bacillota</taxon>
        <taxon>Bacilli</taxon>
        <taxon>Lactobacillales</taxon>
        <taxon>Streptococcaceae</taxon>
        <taxon>Streptococcus</taxon>
    </lineage>
</organism>
<proteinExistence type="predicted"/>
<evidence type="ECO:0000256" key="1">
    <source>
        <dbReference type="SAM" id="MobiDB-lite"/>
    </source>
</evidence>
<accession>A0A139MX90</accession>
<feature type="region of interest" description="Disordered" evidence="1">
    <location>
        <begin position="167"/>
        <end position="223"/>
    </location>
</feature>
<sequence>MTNTKFPIIADDEIMLTEMPHMNLYDELDLISNIKGDYQDRNYLEWMPIAKPENPAHAAPSQTVSKARKKQAPVTDFKKPIDKKDPAIRYAEQAREEARADLRKKRSAAYLTSKLPNKVRSRKVAPPFEGNPVKPTAPFQKENPGELTKFSDKLKQDNYILADVQSQPLREVPTNPEKKKKNNYDFLKTSQVYNKGKKREKHNKHKKAQELDITKLSSDAQGQ</sequence>
<evidence type="ECO:0008006" key="4">
    <source>
        <dbReference type="Google" id="ProtNLM"/>
    </source>
</evidence>
<dbReference type="RefSeq" id="WP_061423527.1">
    <property type="nucleotide sequence ID" value="NZ_KQ969064.1"/>
</dbReference>
<reference evidence="2 3" key="1">
    <citation type="submission" date="2016-01" db="EMBL/GenBank/DDBJ databases">
        <title>Highly variable Streptococcus oralis are common among viridans streptococci isolated from primates.</title>
        <authorList>
            <person name="Denapaite D."/>
            <person name="Rieger M."/>
            <person name="Koendgen S."/>
            <person name="Brueckner R."/>
            <person name="Ochigava I."/>
            <person name="Kappeler P."/>
            <person name="Maetz-Rensing K."/>
            <person name="Leendertz F."/>
            <person name="Hakenbeck R."/>
        </authorList>
    </citation>
    <scope>NUCLEOTIDE SEQUENCE [LARGE SCALE GENOMIC DNA]</scope>
    <source>
        <strain evidence="2 3">DD08</strain>
    </source>
</reference>
<comment type="caution">
    <text evidence="2">The sequence shown here is derived from an EMBL/GenBank/DDBJ whole genome shotgun (WGS) entry which is preliminary data.</text>
</comment>
<dbReference type="PATRIC" id="fig|45634.12.peg.2091"/>
<name>A0A139MX90_STRCR</name>
<feature type="region of interest" description="Disordered" evidence="1">
    <location>
        <begin position="122"/>
        <end position="145"/>
    </location>
</feature>
<dbReference type="EMBL" id="LQRD01000076">
    <property type="protein sequence ID" value="KXT68398.1"/>
    <property type="molecule type" value="Genomic_DNA"/>
</dbReference>
<evidence type="ECO:0000313" key="3">
    <source>
        <dbReference type="Proteomes" id="UP000070377"/>
    </source>
</evidence>
<feature type="compositionally biased region" description="Basic residues" evidence="1">
    <location>
        <begin position="195"/>
        <end position="207"/>
    </location>
</feature>
<dbReference type="Proteomes" id="UP000070377">
    <property type="component" value="Unassembled WGS sequence"/>
</dbReference>
<dbReference type="AlphaFoldDB" id="A0A139MX90"/>
<protein>
    <recommendedName>
        <fullName evidence="4">Cystathionine gamma-synthase</fullName>
    </recommendedName>
</protein>
<feature type="region of interest" description="Disordered" evidence="1">
    <location>
        <begin position="54"/>
        <end position="84"/>
    </location>
</feature>
<gene>
    <name evidence="2" type="ORF">SCRDD08_02010</name>
</gene>
<evidence type="ECO:0000313" key="2">
    <source>
        <dbReference type="EMBL" id="KXT68398.1"/>
    </source>
</evidence>
<dbReference type="STRING" id="45634.SCRDD08_02010"/>